<evidence type="ECO:0000259" key="5">
    <source>
        <dbReference type="PROSITE" id="PS50893"/>
    </source>
</evidence>
<feature type="domain" description="ABC transporter" evidence="5">
    <location>
        <begin position="17"/>
        <end position="257"/>
    </location>
</feature>
<dbReference type="Pfam" id="PF08352">
    <property type="entry name" value="oligo_HPY"/>
    <property type="match status" value="1"/>
</dbReference>
<evidence type="ECO:0000256" key="1">
    <source>
        <dbReference type="ARBA" id="ARBA00005417"/>
    </source>
</evidence>
<name>A0ABW4SBF3_9BACL</name>
<dbReference type="CDD" id="cd03257">
    <property type="entry name" value="ABC_NikE_OppD_transporters"/>
    <property type="match status" value="1"/>
</dbReference>
<accession>A0ABW4SBF3</accession>
<proteinExistence type="inferred from homology"/>
<keyword evidence="3" id="KW-0547">Nucleotide-binding</keyword>
<dbReference type="SUPFAM" id="SSF52540">
    <property type="entry name" value="P-loop containing nucleoside triphosphate hydrolases"/>
    <property type="match status" value="1"/>
</dbReference>
<evidence type="ECO:0000256" key="4">
    <source>
        <dbReference type="ARBA" id="ARBA00022840"/>
    </source>
</evidence>
<keyword evidence="2" id="KW-0813">Transport</keyword>
<dbReference type="Pfam" id="PF00005">
    <property type="entry name" value="ABC_tran"/>
    <property type="match status" value="1"/>
</dbReference>
<dbReference type="SMART" id="SM00382">
    <property type="entry name" value="AAA"/>
    <property type="match status" value="1"/>
</dbReference>
<organism evidence="6 7">
    <name type="scientific">Sporosarcina siberiensis</name>
    <dbReference type="NCBI Taxonomy" id="1365606"/>
    <lineage>
        <taxon>Bacteria</taxon>
        <taxon>Bacillati</taxon>
        <taxon>Bacillota</taxon>
        <taxon>Bacilli</taxon>
        <taxon>Bacillales</taxon>
        <taxon>Caryophanaceae</taxon>
        <taxon>Sporosarcina</taxon>
    </lineage>
</organism>
<reference evidence="7" key="1">
    <citation type="journal article" date="2019" name="Int. J. Syst. Evol. Microbiol.">
        <title>The Global Catalogue of Microorganisms (GCM) 10K type strain sequencing project: providing services to taxonomists for standard genome sequencing and annotation.</title>
        <authorList>
            <consortium name="The Broad Institute Genomics Platform"/>
            <consortium name="The Broad Institute Genome Sequencing Center for Infectious Disease"/>
            <person name="Wu L."/>
            <person name="Ma J."/>
        </authorList>
    </citation>
    <scope>NUCLEOTIDE SEQUENCE [LARGE SCALE GENOMIC DNA]</scope>
    <source>
        <strain evidence="7">CGMCC 4.7177</strain>
    </source>
</reference>
<dbReference type="PROSITE" id="PS50893">
    <property type="entry name" value="ABC_TRANSPORTER_2"/>
    <property type="match status" value="1"/>
</dbReference>
<dbReference type="InterPro" id="IPR013563">
    <property type="entry name" value="Oligopep_ABC_C"/>
</dbReference>
<dbReference type="EMBL" id="JBHUGI010000004">
    <property type="protein sequence ID" value="MFD1926773.1"/>
    <property type="molecule type" value="Genomic_DNA"/>
</dbReference>
<evidence type="ECO:0000256" key="3">
    <source>
        <dbReference type="ARBA" id="ARBA00022741"/>
    </source>
</evidence>
<keyword evidence="4 6" id="KW-0067">ATP-binding</keyword>
<dbReference type="NCBIfam" id="NF008453">
    <property type="entry name" value="PRK11308.1"/>
    <property type="match status" value="1"/>
</dbReference>
<evidence type="ECO:0000313" key="7">
    <source>
        <dbReference type="Proteomes" id="UP001597218"/>
    </source>
</evidence>
<comment type="similarity">
    <text evidence="1">Belongs to the ABC transporter superfamily.</text>
</comment>
<dbReference type="Proteomes" id="UP001597218">
    <property type="component" value="Unassembled WGS sequence"/>
</dbReference>
<dbReference type="InterPro" id="IPR050319">
    <property type="entry name" value="ABC_transp_ATP-bind"/>
</dbReference>
<dbReference type="InterPro" id="IPR003439">
    <property type="entry name" value="ABC_transporter-like_ATP-bd"/>
</dbReference>
<dbReference type="InterPro" id="IPR003593">
    <property type="entry name" value="AAA+_ATPase"/>
</dbReference>
<evidence type="ECO:0000313" key="6">
    <source>
        <dbReference type="EMBL" id="MFD1926773.1"/>
    </source>
</evidence>
<gene>
    <name evidence="6" type="ORF">ACFSFY_01620</name>
</gene>
<comment type="caution">
    <text evidence="6">The sequence shown here is derived from an EMBL/GenBank/DDBJ whole genome shotgun (WGS) entry which is preliminary data.</text>
</comment>
<dbReference type="PROSITE" id="PS00211">
    <property type="entry name" value="ABC_TRANSPORTER_1"/>
    <property type="match status" value="1"/>
</dbReference>
<dbReference type="GO" id="GO:0005524">
    <property type="term" value="F:ATP binding"/>
    <property type="evidence" value="ECO:0007669"/>
    <property type="project" value="UniProtKB-KW"/>
</dbReference>
<dbReference type="PANTHER" id="PTHR43776">
    <property type="entry name" value="TRANSPORT ATP-BINDING PROTEIN"/>
    <property type="match status" value="1"/>
</dbReference>
<keyword evidence="7" id="KW-1185">Reference proteome</keyword>
<dbReference type="InterPro" id="IPR027417">
    <property type="entry name" value="P-loop_NTPase"/>
</dbReference>
<sequence length="342" mass="37682">MNQPLLVVEGLKTHFPIKKGLLNKEKSFVKAVDGISFHVNKGETLGIVGESGCGKSTMGRSILRLIEPTEGSVMFDGVELTTLNKSDLRKIRSEIQIVFQDPFASLNPKMTVGSILTEALSTHHLGQNSKDRRAKVKELLGIVGLSPTHIGRYPHEFSGGQRQRIGIARAIAVNPALIIADEPVSALDVSVQAQVLNLFQDLKNTLGLTYIFIAHDLSVVKHVSDRIGVMYLGKIVEMSDKKELFKKPLHPYTQALMSAVPSLDPDAKKERIILRGDVPSPSSPPSGCAFHPRCRFSKDVCGKITPRETTISPGQFVSCHMYDEEYKSEFSDVKKEQLIGIR</sequence>
<evidence type="ECO:0000256" key="2">
    <source>
        <dbReference type="ARBA" id="ARBA00022448"/>
    </source>
</evidence>
<protein>
    <submittedName>
        <fullName evidence="6">ABC transporter ATP-binding protein</fullName>
    </submittedName>
</protein>
<dbReference type="InterPro" id="IPR017871">
    <property type="entry name" value="ABC_transporter-like_CS"/>
</dbReference>
<dbReference type="Gene3D" id="3.40.50.300">
    <property type="entry name" value="P-loop containing nucleotide triphosphate hydrolases"/>
    <property type="match status" value="1"/>
</dbReference>
<dbReference type="RefSeq" id="WP_381535430.1">
    <property type="nucleotide sequence ID" value="NZ_JBHUGI010000004.1"/>
</dbReference>
<dbReference type="NCBIfam" id="TIGR01727">
    <property type="entry name" value="oligo_HPY"/>
    <property type="match status" value="1"/>
</dbReference>